<accession>A0A8H7NHG2</accession>
<name>A0A8H7NHG2_BIOOC</name>
<reference evidence="1" key="1">
    <citation type="submission" date="2020-10" db="EMBL/GenBank/DDBJ databases">
        <title>High-Quality Genome Resource of Clonostachys rosea strain S41 by Oxford Nanopore Long-Read Sequencing.</title>
        <authorList>
            <person name="Wang H."/>
        </authorList>
    </citation>
    <scope>NUCLEOTIDE SEQUENCE</scope>
    <source>
        <strain evidence="1">S41</strain>
    </source>
</reference>
<dbReference type="Proteomes" id="UP000616885">
    <property type="component" value="Unassembled WGS sequence"/>
</dbReference>
<protein>
    <submittedName>
        <fullName evidence="1">Uncharacterized protein</fullName>
    </submittedName>
</protein>
<proteinExistence type="predicted"/>
<dbReference type="AlphaFoldDB" id="A0A8H7NHG2"/>
<dbReference type="EMBL" id="JADCTT010000003">
    <property type="protein sequence ID" value="KAF9755710.1"/>
    <property type="molecule type" value="Genomic_DNA"/>
</dbReference>
<evidence type="ECO:0000313" key="2">
    <source>
        <dbReference type="Proteomes" id="UP000616885"/>
    </source>
</evidence>
<comment type="caution">
    <text evidence="1">The sequence shown here is derived from an EMBL/GenBank/DDBJ whole genome shotgun (WGS) entry which is preliminary data.</text>
</comment>
<gene>
    <name evidence="1" type="ORF">IM811_011151</name>
</gene>
<organism evidence="1 2">
    <name type="scientific">Bionectria ochroleuca</name>
    <name type="common">Gliocladium roseum</name>
    <dbReference type="NCBI Taxonomy" id="29856"/>
    <lineage>
        <taxon>Eukaryota</taxon>
        <taxon>Fungi</taxon>
        <taxon>Dikarya</taxon>
        <taxon>Ascomycota</taxon>
        <taxon>Pezizomycotina</taxon>
        <taxon>Sordariomycetes</taxon>
        <taxon>Hypocreomycetidae</taxon>
        <taxon>Hypocreales</taxon>
        <taxon>Bionectriaceae</taxon>
        <taxon>Clonostachys</taxon>
    </lineage>
</organism>
<sequence>MSEQDPNACISAEYGAGQSRIDLSNYDLPMVIKGDAPEFEWRSKGLRCEAPDFGYRCYNVLTDDPNAWNTICRD</sequence>
<evidence type="ECO:0000313" key="1">
    <source>
        <dbReference type="EMBL" id="KAF9755710.1"/>
    </source>
</evidence>